<dbReference type="InterPro" id="IPR023393">
    <property type="entry name" value="START-like_dom_sf"/>
</dbReference>
<dbReference type="Gene3D" id="3.30.530.20">
    <property type="match status" value="1"/>
</dbReference>
<dbReference type="Pfam" id="PF03364">
    <property type="entry name" value="Polyketide_cyc"/>
    <property type="match status" value="1"/>
</dbReference>
<dbReference type="CDD" id="cd07813">
    <property type="entry name" value="COQ10p_like"/>
    <property type="match status" value="1"/>
</dbReference>
<name>A0A318KQR8_9NEIS</name>
<evidence type="ECO:0000313" key="4">
    <source>
        <dbReference type="Proteomes" id="UP000247555"/>
    </source>
</evidence>
<sequence>MLAELSMPVVEKNVLVAHTPAQMFHLVDDVERYPKFLPWCARGEVISRQGPELVASLHIDYLKIRQHFTTRNYNHDDYTIDMTLVDGPFEQLSGGWRFIPLGDIGCKIEFRLNYEFSSKILEKIIGPVFSHISGTLVDCFIREADRLYGDD</sequence>
<dbReference type="GO" id="GO:0048039">
    <property type="term" value="F:ubiquinone binding"/>
    <property type="evidence" value="ECO:0007669"/>
    <property type="project" value="InterPro"/>
</dbReference>
<dbReference type="EMBL" id="QJKI01000004">
    <property type="protein sequence ID" value="PXX80264.1"/>
    <property type="molecule type" value="Genomic_DNA"/>
</dbReference>
<evidence type="ECO:0000259" key="2">
    <source>
        <dbReference type="Pfam" id="PF03364"/>
    </source>
</evidence>
<feature type="domain" description="Coenzyme Q-binding protein COQ10 START" evidence="2">
    <location>
        <begin position="16"/>
        <end position="140"/>
    </location>
</feature>
<keyword evidence="4" id="KW-1185">Reference proteome</keyword>
<dbReference type="SUPFAM" id="SSF55961">
    <property type="entry name" value="Bet v1-like"/>
    <property type="match status" value="1"/>
</dbReference>
<evidence type="ECO:0000256" key="1">
    <source>
        <dbReference type="ARBA" id="ARBA00008918"/>
    </source>
</evidence>
<reference evidence="3 4" key="1">
    <citation type="submission" date="2018-05" db="EMBL/GenBank/DDBJ databases">
        <title>Genomic Encyclopedia of Type Strains, Phase IV (KMG-IV): sequencing the most valuable type-strain genomes for metagenomic binning, comparative biology and taxonomic classification.</title>
        <authorList>
            <person name="Goeker M."/>
        </authorList>
    </citation>
    <scope>NUCLEOTIDE SEQUENCE [LARGE SCALE GENOMIC DNA]</scope>
    <source>
        <strain evidence="3 4">DSM 29661</strain>
    </source>
</reference>
<gene>
    <name evidence="3" type="ORF">DFR34_10435</name>
</gene>
<dbReference type="InterPro" id="IPR005031">
    <property type="entry name" value="COQ10_START"/>
</dbReference>
<dbReference type="InterPro" id="IPR044996">
    <property type="entry name" value="COQ10-like"/>
</dbReference>
<proteinExistence type="inferred from homology"/>
<protein>
    <submittedName>
        <fullName evidence="3">Ribosome-associated toxin RatA of RatAB toxin-antitoxin module</fullName>
    </submittedName>
</protein>
<dbReference type="Proteomes" id="UP000247555">
    <property type="component" value="Unassembled WGS sequence"/>
</dbReference>
<comment type="similarity">
    <text evidence="1">Belongs to the ribosome association toxin RatA family.</text>
</comment>
<organism evidence="3 4">
    <name type="scientific">Rivihabitans pingtungensis</name>
    <dbReference type="NCBI Taxonomy" id="1054498"/>
    <lineage>
        <taxon>Bacteria</taxon>
        <taxon>Pseudomonadati</taxon>
        <taxon>Pseudomonadota</taxon>
        <taxon>Betaproteobacteria</taxon>
        <taxon>Neisseriales</taxon>
        <taxon>Aquaspirillaceae</taxon>
        <taxon>Rivihabitans</taxon>
    </lineage>
</organism>
<comment type="caution">
    <text evidence="3">The sequence shown here is derived from an EMBL/GenBank/DDBJ whole genome shotgun (WGS) entry which is preliminary data.</text>
</comment>
<dbReference type="AlphaFoldDB" id="A0A318KQR8"/>
<accession>A0A318KQR8</accession>
<evidence type="ECO:0000313" key="3">
    <source>
        <dbReference type="EMBL" id="PXX80264.1"/>
    </source>
</evidence>
<dbReference type="GO" id="GO:0045333">
    <property type="term" value="P:cellular respiration"/>
    <property type="evidence" value="ECO:0007669"/>
    <property type="project" value="InterPro"/>
</dbReference>
<dbReference type="PANTHER" id="PTHR12901:SF10">
    <property type="entry name" value="COENZYME Q-BINDING PROTEIN COQ10, MITOCHONDRIAL"/>
    <property type="match status" value="1"/>
</dbReference>
<dbReference type="PANTHER" id="PTHR12901">
    <property type="entry name" value="SPERM PROTEIN HOMOLOG"/>
    <property type="match status" value="1"/>
</dbReference>